<dbReference type="EMBL" id="KQ435710">
    <property type="protein sequence ID" value="KOX79710.1"/>
    <property type="molecule type" value="Genomic_DNA"/>
</dbReference>
<evidence type="ECO:0000256" key="1">
    <source>
        <dbReference type="SAM" id="Coils"/>
    </source>
</evidence>
<accession>A0A0M9A930</accession>
<evidence type="ECO:0000256" key="2">
    <source>
        <dbReference type="SAM" id="MobiDB-lite"/>
    </source>
</evidence>
<organism evidence="3 4">
    <name type="scientific">Melipona quadrifasciata</name>
    <dbReference type="NCBI Taxonomy" id="166423"/>
    <lineage>
        <taxon>Eukaryota</taxon>
        <taxon>Metazoa</taxon>
        <taxon>Ecdysozoa</taxon>
        <taxon>Arthropoda</taxon>
        <taxon>Hexapoda</taxon>
        <taxon>Insecta</taxon>
        <taxon>Pterygota</taxon>
        <taxon>Neoptera</taxon>
        <taxon>Endopterygota</taxon>
        <taxon>Hymenoptera</taxon>
        <taxon>Apocrita</taxon>
        <taxon>Aculeata</taxon>
        <taxon>Apoidea</taxon>
        <taxon>Anthophila</taxon>
        <taxon>Apidae</taxon>
        <taxon>Melipona</taxon>
    </lineage>
</organism>
<keyword evidence="4" id="KW-1185">Reference proteome</keyword>
<protein>
    <submittedName>
        <fullName evidence="3">Uncharacterized protein</fullName>
    </submittedName>
</protein>
<name>A0A0M9A930_9HYME</name>
<feature type="region of interest" description="Disordered" evidence="2">
    <location>
        <begin position="76"/>
        <end position="124"/>
    </location>
</feature>
<reference evidence="3 4" key="1">
    <citation type="submission" date="2015-07" db="EMBL/GenBank/DDBJ databases">
        <title>The genome of Melipona quadrifasciata.</title>
        <authorList>
            <person name="Pan H."/>
            <person name="Kapheim K."/>
        </authorList>
    </citation>
    <scope>NUCLEOTIDE SEQUENCE [LARGE SCALE GENOMIC DNA]</scope>
    <source>
        <strain evidence="3">0111107301</strain>
        <tissue evidence="3">Whole body</tissue>
    </source>
</reference>
<keyword evidence="1" id="KW-0175">Coiled coil</keyword>
<gene>
    <name evidence="3" type="ORF">WN51_11320</name>
</gene>
<dbReference type="AlphaFoldDB" id="A0A0M9A930"/>
<dbReference type="Proteomes" id="UP000053105">
    <property type="component" value="Unassembled WGS sequence"/>
</dbReference>
<proteinExistence type="predicted"/>
<evidence type="ECO:0000313" key="4">
    <source>
        <dbReference type="Proteomes" id="UP000053105"/>
    </source>
</evidence>
<feature type="compositionally biased region" description="Polar residues" evidence="2">
    <location>
        <begin position="99"/>
        <end position="114"/>
    </location>
</feature>
<dbReference type="OrthoDB" id="7693257at2759"/>
<sequence>MQEIARRRTDNFEVTRISTDNRSNAQAFSASGTDWLRGLNENIDALNRNINQNVHQLNRRIHETVQQNLAQVHRMTQNLHEDSSSSSSSIGGGGGSSSVIQSNDGTRIVQSGRTSDGKPYVRESTDRIVGDTLRHVERIYDPTTNSTKVHGYTLDLKDPNARPVPINETFF</sequence>
<feature type="coiled-coil region" evidence="1">
    <location>
        <begin position="36"/>
        <end position="67"/>
    </location>
</feature>
<evidence type="ECO:0000313" key="3">
    <source>
        <dbReference type="EMBL" id="KOX79710.1"/>
    </source>
</evidence>
<feature type="compositionally biased region" description="Basic and acidic residues" evidence="2">
    <location>
        <begin position="115"/>
        <end position="124"/>
    </location>
</feature>